<sequence>MGDMRLRFGLLKYPDIHSPRGNIFRFPNNVPNSTEASYAHDLLEIAESELYQLHLDIAVLLTKRAHITKRITNCKAILAPHKNLPSELMSKIFSFVIMERYAVLPLRYGKRDSRLRITQVCSRWRRIAFDTPDLWDLCFPPFSHSSGIELGAYWWSQYSGSKLRFSATYQPRLIPRSKLDFQLVDKLILPFSERLRDIRIAVSTRDLKKLLTAPPGSFNNLEAITLWLHSRDVGPWSATDTALMTAPKLHSVSLSVVTQSWFSPNLPLGQLTQLTLNARIPADVCFILLEQCTSLVNCDFSYIDEDFGSVAGLEPLPDFPLRLPLLNFFAVHFKSGDFSSLLSRLSLPNLSNFLITTNITHHQNRWMLHCKEFFRSMEESLINFEITTSVEDSWQSNPLDEAILWDLPNIQSFIAPQYHPLNASALEKIAQGIVLRKVESLQFYTDNADDVVSMLTTRQSSALSASSGSLSPIKNIQVNCQRTTSGLEDKLNLFRSQGIVIDCVVPYNEPHTTSGDSDSDSG</sequence>
<dbReference type="Proteomes" id="UP000807353">
    <property type="component" value="Unassembled WGS sequence"/>
</dbReference>
<protein>
    <recommendedName>
        <fullName evidence="1">F-box domain-containing protein</fullName>
    </recommendedName>
</protein>
<dbReference type="AlphaFoldDB" id="A0A9P5Y790"/>
<evidence type="ECO:0000313" key="2">
    <source>
        <dbReference type="EMBL" id="KAF9463485.1"/>
    </source>
</evidence>
<gene>
    <name evidence="2" type="ORF">BDZ94DRAFT_613503</name>
</gene>
<proteinExistence type="predicted"/>
<evidence type="ECO:0000259" key="1">
    <source>
        <dbReference type="Pfam" id="PF12937"/>
    </source>
</evidence>
<evidence type="ECO:0000313" key="3">
    <source>
        <dbReference type="Proteomes" id="UP000807353"/>
    </source>
</evidence>
<dbReference type="Gene3D" id="1.20.1280.50">
    <property type="match status" value="1"/>
</dbReference>
<organism evidence="2 3">
    <name type="scientific">Collybia nuda</name>
    <dbReference type="NCBI Taxonomy" id="64659"/>
    <lineage>
        <taxon>Eukaryota</taxon>
        <taxon>Fungi</taxon>
        <taxon>Dikarya</taxon>
        <taxon>Basidiomycota</taxon>
        <taxon>Agaricomycotina</taxon>
        <taxon>Agaricomycetes</taxon>
        <taxon>Agaricomycetidae</taxon>
        <taxon>Agaricales</taxon>
        <taxon>Tricholomatineae</taxon>
        <taxon>Clitocybaceae</taxon>
        <taxon>Collybia</taxon>
    </lineage>
</organism>
<dbReference type="InterPro" id="IPR001810">
    <property type="entry name" value="F-box_dom"/>
</dbReference>
<accession>A0A9P5Y790</accession>
<dbReference type="OrthoDB" id="3042049at2759"/>
<reference evidence="2" key="1">
    <citation type="submission" date="2020-11" db="EMBL/GenBank/DDBJ databases">
        <authorList>
            <consortium name="DOE Joint Genome Institute"/>
            <person name="Ahrendt S."/>
            <person name="Riley R."/>
            <person name="Andreopoulos W."/>
            <person name="Labutti K."/>
            <person name="Pangilinan J."/>
            <person name="Ruiz-Duenas F.J."/>
            <person name="Barrasa J.M."/>
            <person name="Sanchez-Garcia M."/>
            <person name="Camarero S."/>
            <person name="Miyauchi S."/>
            <person name="Serrano A."/>
            <person name="Linde D."/>
            <person name="Babiker R."/>
            <person name="Drula E."/>
            <person name="Ayuso-Fernandez I."/>
            <person name="Pacheco R."/>
            <person name="Padilla G."/>
            <person name="Ferreira P."/>
            <person name="Barriuso J."/>
            <person name="Kellner H."/>
            <person name="Castanera R."/>
            <person name="Alfaro M."/>
            <person name="Ramirez L."/>
            <person name="Pisabarro A.G."/>
            <person name="Kuo A."/>
            <person name="Tritt A."/>
            <person name="Lipzen A."/>
            <person name="He G."/>
            <person name="Yan M."/>
            <person name="Ng V."/>
            <person name="Cullen D."/>
            <person name="Martin F."/>
            <person name="Rosso M.-N."/>
            <person name="Henrissat B."/>
            <person name="Hibbett D."/>
            <person name="Martinez A.T."/>
            <person name="Grigoriev I.V."/>
        </authorList>
    </citation>
    <scope>NUCLEOTIDE SEQUENCE</scope>
    <source>
        <strain evidence="2">CBS 247.69</strain>
    </source>
</reference>
<name>A0A9P5Y790_9AGAR</name>
<dbReference type="EMBL" id="MU150262">
    <property type="protein sequence ID" value="KAF9463485.1"/>
    <property type="molecule type" value="Genomic_DNA"/>
</dbReference>
<dbReference type="Pfam" id="PF12937">
    <property type="entry name" value="F-box-like"/>
    <property type="match status" value="1"/>
</dbReference>
<comment type="caution">
    <text evidence="2">The sequence shown here is derived from an EMBL/GenBank/DDBJ whole genome shotgun (WGS) entry which is preliminary data.</text>
</comment>
<feature type="domain" description="F-box" evidence="1">
    <location>
        <begin position="83"/>
        <end position="135"/>
    </location>
</feature>
<keyword evidence="3" id="KW-1185">Reference proteome</keyword>